<feature type="non-terminal residue" evidence="2">
    <location>
        <position position="1"/>
    </location>
</feature>
<protein>
    <submittedName>
        <fullName evidence="2">Uncharacterized protein</fullName>
    </submittedName>
</protein>
<evidence type="ECO:0000313" key="2">
    <source>
        <dbReference type="EMBL" id="RDY02392.1"/>
    </source>
</evidence>
<reference evidence="2" key="1">
    <citation type="submission" date="2018-05" db="EMBL/GenBank/DDBJ databases">
        <title>Draft genome of Mucuna pruriens seed.</title>
        <authorList>
            <person name="Nnadi N.E."/>
            <person name="Vos R."/>
            <person name="Hasami M.H."/>
            <person name="Devisetty U.K."/>
            <person name="Aguiy J.C."/>
        </authorList>
    </citation>
    <scope>NUCLEOTIDE SEQUENCE [LARGE SCALE GENOMIC DNA]</scope>
    <source>
        <strain evidence="2">JCA_2017</strain>
    </source>
</reference>
<comment type="caution">
    <text evidence="2">The sequence shown here is derived from an EMBL/GenBank/DDBJ whole genome shotgun (WGS) entry which is preliminary data.</text>
</comment>
<keyword evidence="3" id="KW-1185">Reference proteome</keyword>
<evidence type="ECO:0000313" key="3">
    <source>
        <dbReference type="Proteomes" id="UP000257109"/>
    </source>
</evidence>
<keyword evidence="1" id="KW-0812">Transmembrane</keyword>
<dbReference type="Proteomes" id="UP000257109">
    <property type="component" value="Unassembled WGS sequence"/>
</dbReference>
<keyword evidence="1" id="KW-0472">Membrane</keyword>
<organism evidence="2 3">
    <name type="scientific">Mucuna pruriens</name>
    <name type="common">Velvet bean</name>
    <name type="synonym">Dolichos pruriens</name>
    <dbReference type="NCBI Taxonomy" id="157652"/>
    <lineage>
        <taxon>Eukaryota</taxon>
        <taxon>Viridiplantae</taxon>
        <taxon>Streptophyta</taxon>
        <taxon>Embryophyta</taxon>
        <taxon>Tracheophyta</taxon>
        <taxon>Spermatophyta</taxon>
        <taxon>Magnoliopsida</taxon>
        <taxon>eudicotyledons</taxon>
        <taxon>Gunneridae</taxon>
        <taxon>Pentapetalae</taxon>
        <taxon>rosids</taxon>
        <taxon>fabids</taxon>
        <taxon>Fabales</taxon>
        <taxon>Fabaceae</taxon>
        <taxon>Papilionoideae</taxon>
        <taxon>50 kb inversion clade</taxon>
        <taxon>NPAAA clade</taxon>
        <taxon>indigoferoid/millettioid clade</taxon>
        <taxon>Phaseoleae</taxon>
        <taxon>Mucuna</taxon>
    </lineage>
</organism>
<evidence type="ECO:0000256" key="1">
    <source>
        <dbReference type="SAM" id="Phobius"/>
    </source>
</evidence>
<gene>
    <name evidence="2" type="ORF">CR513_14152</name>
</gene>
<dbReference type="EMBL" id="QJKJ01002544">
    <property type="protein sequence ID" value="RDY02392.1"/>
    <property type="molecule type" value="Genomic_DNA"/>
</dbReference>
<dbReference type="AlphaFoldDB" id="A0A371HI38"/>
<feature type="transmembrane region" description="Helical" evidence="1">
    <location>
        <begin position="35"/>
        <end position="57"/>
    </location>
</feature>
<name>A0A371HI38_MUCPR</name>
<sequence length="139" mass="15617">MAVIPAAQPIPPRLKLWISCLSLKWFTIIDESDGVVFSIPQFTIRILISFGFTFVAARRAKNSFWQRSCQVNFPIRAIKTARRGGASNNKYKRLTELRKSGSLGRTLTEKEREPAFGPEFSTPLCTISVENSSLSFDMG</sequence>
<proteinExistence type="predicted"/>
<keyword evidence="1" id="KW-1133">Transmembrane helix</keyword>
<accession>A0A371HI38</accession>